<dbReference type="Proteomes" id="UP000198280">
    <property type="component" value="Unassembled WGS sequence"/>
</dbReference>
<dbReference type="EMBL" id="FZOF01000035">
    <property type="protein sequence ID" value="SNT53569.1"/>
    <property type="molecule type" value="Genomic_DNA"/>
</dbReference>
<accession>A0A239NHH0</accession>
<sequence>MAAHVMTGAVALRVFAGDIRALGTRLLSAGVRVGAAQLASQHRRGETAAPSKGTDVLPLERD</sequence>
<reference evidence="2 3" key="1">
    <citation type="submission" date="2017-06" db="EMBL/GenBank/DDBJ databases">
        <authorList>
            <person name="Kim H.J."/>
            <person name="Triplett B.A."/>
        </authorList>
    </citation>
    <scope>NUCLEOTIDE SEQUENCE [LARGE SCALE GENOMIC DNA]</scope>
    <source>
        <strain evidence="2 3">CGMCC 4.1858</strain>
    </source>
</reference>
<name>A0A239NHH0_9ACTN</name>
<keyword evidence="3" id="KW-1185">Reference proteome</keyword>
<dbReference type="RefSeq" id="WP_143681737.1">
    <property type="nucleotide sequence ID" value="NZ_FZOF01000035.1"/>
</dbReference>
<evidence type="ECO:0000313" key="2">
    <source>
        <dbReference type="EMBL" id="SNT53569.1"/>
    </source>
</evidence>
<dbReference type="AlphaFoldDB" id="A0A239NHH0"/>
<evidence type="ECO:0000256" key="1">
    <source>
        <dbReference type="SAM" id="MobiDB-lite"/>
    </source>
</evidence>
<feature type="region of interest" description="Disordered" evidence="1">
    <location>
        <begin position="39"/>
        <end position="62"/>
    </location>
</feature>
<dbReference type="OrthoDB" id="9986077at2"/>
<organism evidence="2 3">
    <name type="scientific">Actinacidiphila glaucinigra</name>
    <dbReference type="NCBI Taxonomy" id="235986"/>
    <lineage>
        <taxon>Bacteria</taxon>
        <taxon>Bacillati</taxon>
        <taxon>Actinomycetota</taxon>
        <taxon>Actinomycetes</taxon>
        <taxon>Kitasatosporales</taxon>
        <taxon>Streptomycetaceae</taxon>
        <taxon>Actinacidiphila</taxon>
    </lineage>
</organism>
<evidence type="ECO:0000313" key="3">
    <source>
        <dbReference type="Proteomes" id="UP000198280"/>
    </source>
</evidence>
<gene>
    <name evidence="2" type="ORF">SAMN05216252_13550</name>
</gene>
<proteinExistence type="predicted"/>
<protein>
    <submittedName>
        <fullName evidence="2">Uncharacterized protein</fullName>
    </submittedName>
</protein>